<dbReference type="CDD" id="cd06558">
    <property type="entry name" value="crotonase-like"/>
    <property type="match status" value="1"/>
</dbReference>
<dbReference type="InterPro" id="IPR029058">
    <property type="entry name" value="AB_hydrolase_fold"/>
</dbReference>
<evidence type="ECO:0000256" key="7">
    <source>
        <dbReference type="SAM" id="SignalP"/>
    </source>
</evidence>
<evidence type="ECO:0000256" key="2">
    <source>
        <dbReference type="ARBA" id="ARBA00005005"/>
    </source>
</evidence>
<evidence type="ECO:0000256" key="3">
    <source>
        <dbReference type="ARBA" id="ARBA00005254"/>
    </source>
</evidence>
<dbReference type="STRING" id="767770.A0A1L9MX55"/>
<reference evidence="9" key="1">
    <citation type="journal article" date="2017" name="Genome Biol.">
        <title>Comparative genomics reveals high biological diversity and specific adaptations in the industrially and medically important fungal genus Aspergillus.</title>
        <authorList>
            <person name="de Vries R.P."/>
            <person name="Riley R."/>
            <person name="Wiebenga A."/>
            <person name="Aguilar-Osorio G."/>
            <person name="Amillis S."/>
            <person name="Uchima C.A."/>
            <person name="Anderluh G."/>
            <person name="Asadollahi M."/>
            <person name="Askin M."/>
            <person name="Barry K."/>
            <person name="Battaglia E."/>
            <person name="Bayram O."/>
            <person name="Benocci T."/>
            <person name="Braus-Stromeyer S.A."/>
            <person name="Caldana C."/>
            <person name="Canovas D."/>
            <person name="Cerqueira G.C."/>
            <person name="Chen F."/>
            <person name="Chen W."/>
            <person name="Choi C."/>
            <person name="Clum A."/>
            <person name="Dos Santos R.A."/>
            <person name="Damasio A.R."/>
            <person name="Diallinas G."/>
            <person name="Emri T."/>
            <person name="Fekete E."/>
            <person name="Flipphi M."/>
            <person name="Freyberg S."/>
            <person name="Gallo A."/>
            <person name="Gournas C."/>
            <person name="Habgood R."/>
            <person name="Hainaut M."/>
            <person name="Harispe M.L."/>
            <person name="Henrissat B."/>
            <person name="Hilden K.S."/>
            <person name="Hope R."/>
            <person name="Hossain A."/>
            <person name="Karabika E."/>
            <person name="Karaffa L."/>
            <person name="Karanyi Z."/>
            <person name="Krasevec N."/>
            <person name="Kuo A."/>
            <person name="Kusch H."/>
            <person name="LaButti K."/>
            <person name="Lagendijk E.L."/>
            <person name="Lapidus A."/>
            <person name="Levasseur A."/>
            <person name="Lindquist E."/>
            <person name="Lipzen A."/>
            <person name="Logrieco A.F."/>
            <person name="MacCabe A."/>
            <person name="Maekelae M.R."/>
            <person name="Malavazi I."/>
            <person name="Melin P."/>
            <person name="Meyer V."/>
            <person name="Mielnichuk N."/>
            <person name="Miskei M."/>
            <person name="Molnar A.P."/>
            <person name="Mule G."/>
            <person name="Ngan C.Y."/>
            <person name="Orejas M."/>
            <person name="Orosz E."/>
            <person name="Ouedraogo J.P."/>
            <person name="Overkamp K.M."/>
            <person name="Park H.-S."/>
            <person name="Perrone G."/>
            <person name="Piumi F."/>
            <person name="Punt P.J."/>
            <person name="Ram A.F."/>
            <person name="Ramon A."/>
            <person name="Rauscher S."/>
            <person name="Record E."/>
            <person name="Riano-Pachon D.M."/>
            <person name="Robert V."/>
            <person name="Roehrig J."/>
            <person name="Ruller R."/>
            <person name="Salamov A."/>
            <person name="Salih N.S."/>
            <person name="Samson R.A."/>
            <person name="Sandor E."/>
            <person name="Sanguinetti M."/>
            <person name="Schuetze T."/>
            <person name="Sepcic K."/>
            <person name="Shelest E."/>
            <person name="Sherlock G."/>
            <person name="Sophianopoulou V."/>
            <person name="Squina F.M."/>
            <person name="Sun H."/>
            <person name="Susca A."/>
            <person name="Todd R.B."/>
            <person name="Tsang A."/>
            <person name="Unkles S.E."/>
            <person name="van de Wiele N."/>
            <person name="van Rossen-Uffink D."/>
            <person name="Oliveira J.V."/>
            <person name="Vesth T.C."/>
            <person name="Visser J."/>
            <person name="Yu J.-H."/>
            <person name="Zhou M."/>
            <person name="Andersen M.R."/>
            <person name="Archer D.B."/>
            <person name="Baker S.E."/>
            <person name="Benoit I."/>
            <person name="Brakhage A.A."/>
            <person name="Braus G.H."/>
            <person name="Fischer R."/>
            <person name="Frisvad J.C."/>
            <person name="Goldman G.H."/>
            <person name="Houbraken J."/>
            <person name="Oakley B."/>
            <person name="Pocsi I."/>
            <person name="Scazzocchio C."/>
            <person name="Seiboth B."/>
            <person name="vanKuyk P.A."/>
            <person name="Wortman J."/>
            <person name="Dyer P.S."/>
            <person name="Grigoriev I.V."/>
        </authorList>
    </citation>
    <scope>NUCLEOTIDE SEQUENCE [LARGE SCALE GENOMIC DNA]</scope>
    <source>
        <strain evidence="9">CBS 134.48</strain>
    </source>
</reference>
<sequence length="489" mass="54495">MFLLRVNLCLIHPRLFQAVVLIEPPITRPVTRLRNKKLYDHTFYQTWDPRAFERLVTYGLRNDPRKSSAHEKNNQSTRPTPVTLSTPLAQELASFGRPYHDLPAPDAGPNDIRNRLTHPDLDPELLTSIPFYRPEITALFSRLPYLRPSVLYIFGSESHISLPELRSDKLQVTGIATGGSGGAVAGRVRGVVMEGYSHQVPFEAVNQCADEIARWMRAQNPITVHLQGHIAVVTISNPEKLNSMRQDHYFQLGESLRNVDRTPEITITVLTGTGRFFSAGTDVSSTSRNMAHGTDIRRNMRSMYFSNLDLTHILVNFSKILIVALNGPVVGFPAALVAHADFIYAAPHTFLLTPFSSLGVAAEGAASRSFVRRLGISKANEALIMSKRIPCEELVANGFVNKVISAPSGKPDDSVGFLERVLEEVQKRFSSIATQSNLLSIKNLIREPERRIDSQQNCDEVFAGLEMVTTGIPGEQMRAIKEGRKRHKL</sequence>
<dbReference type="Gene3D" id="3.90.226.10">
    <property type="entry name" value="2-enoyl-CoA Hydratase, Chain A, domain 1"/>
    <property type="match status" value="1"/>
</dbReference>
<keyword evidence="4" id="KW-0576">Peroxisome</keyword>
<dbReference type="SUPFAM" id="SSF52096">
    <property type="entry name" value="ClpP/crotonase"/>
    <property type="match status" value="1"/>
</dbReference>
<evidence type="ECO:0000256" key="1">
    <source>
        <dbReference type="ARBA" id="ARBA00004275"/>
    </source>
</evidence>
<feature type="compositionally biased region" description="Basic and acidic residues" evidence="6">
    <location>
        <begin position="63"/>
        <end position="73"/>
    </location>
</feature>
<dbReference type="EMBL" id="KV878205">
    <property type="protein sequence ID" value="OJI81603.1"/>
    <property type="molecule type" value="Genomic_DNA"/>
</dbReference>
<keyword evidence="9" id="KW-1185">Reference proteome</keyword>
<name>A0A1L9MX55_ASPTC</name>
<evidence type="ECO:0000313" key="9">
    <source>
        <dbReference type="Proteomes" id="UP000184304"/>
    </source>
</evidence>
<dbReference type="GO" id="GO:0005782">
    <property type="term" value="C:peroxisomal matrix"/>
    <property type="evidence" value="ECO:0007669"/>
    <property type="project" value="TreeGrafter"/>
</dbReference>
<accession>A0A1L9MX55</accession>
<dbReference type="InterPro" id="IPR001753">
    <property type="entry name" value="Enoyl-CoA_hydra/iso"/>
</dbReference>
<dbReference type="PANTHER" id="PTHR43684:SF1">
    <property type="entry name" value="ENOYL-COA DELTA ISOMERASE 2"/>
    <property type="match status" value="1"/>
</dbReference>
<feature type="chain" id="PRO_5012182903" evidence="7">
    <location>
        <begin position="19"/>
        <end position="489"/>
    </location>
</feature>
<comment type="similarity">
    <text evidence="3">Belongs to the enoyl-CoA hydratase/isomerase family.</text>
</comment>
<keyword evidence="5" id="KW-0413">Isomerase</keyword>
<evidence type="ECO:0000256" key="4">
    <source>
        <dbReference type="ARBA" id="ARBA00023140"/>
    </source>
</evidence>
<feature type="signal peptide" evidence="7">
    <location>
        <begin position="1"/>
        <end position="18"/>
    </location>
</feature>
<dbReference type="VEuPathDB" id="FungiDB:ASPTUDRAFT_933067"/>
<organism evidence="8 9">
    <name type="scientific">Aspergillus tubingensis (strain CBS 134.48)</name>
    <dbReference type="NCBI Taxonomy" id="767770"/>
    <lineage>
        <taxon>Eukaryota</taxon>
        <taxon>Fungi</taxon>
        <taxon>Dikarya</taxon>
        <taxon>Ascomycota</taxon>
        <taxon>Pezizomycotina</taxon>
        <taxon>Eurotiomycetes</taxon>
        <taxon>Eurotiomycetidae</taxon>
        <taxon>Eurotiales</taxon>
        <taxon>Aspergillaceae</taxon>
        <taxon>Aspergillus</taxon>
        <taxon>Aspergillus subgen. Circumdati</taxon>
    </lineage>
</organism>
<dbReference type="PANTHER" id="PTHR43684">
    <property type="match status" value="1"/>
</dbReference>
<feature type="compositionally biased region" description="Polar residues" evidence="6">
    <location>
        <begin position="74"/>
        <end position="84"/>
    </location>
</feature>
<comment type="subcellular location">
    <subcellularLocation>
        <location evidence="1">Peroxisome</location>
    </subcellularLocation>
</comment>
<comment type="pathway">
    <text evidence="2">Lipid metabolism; fatty acid beta-oxidation.</text>
</comment>
<dbReference type="GO" id="GO:0006635">
    <property type="term" value="P:fatty acid beta-oxidation"/>
    <property type="evidence" value="ECO:0007669"/>
    <property type="project" value="TreeGrafter"/>
</dbReference>
<dbReference type="SUPFAM" id="SSF53474">
    <property type="entry name" value="alpha/beta-Hydrolases"/>
    <property type="match status" value="1"/>
</dbReference>
<dbReference type="GO" id="GO:0004165">
    <property type="term" value="F:delta(3)-delta(2)-enoyl-CoA isomerase activity"/>
    <property type="evidence" value="ECO:0007669"/>
    <property type="project" value="UniProtKB-ARBA"/>
</dbReference>
<proteinExistence type="inferred from homology"/>
<gene>
    <name evidence="8" type="ORF">ASPTUDRAFT_933067</name>
</gene>
<feature type="region of interest" description="Disordered" evidence="6">
    <location>
        <begin position="63"/>
        <end position="84"/>
    </location>
</feature>
<dbReference type="OrthoDB" id="448450at2759"/>
<dbReference type="Gene3D" id="3.40.50.1820">
    <property type="entry name" value="alpha/beta hydrolase"/>
    <property type="match status" value="1"/>
</dbReference>
<evidence type="ECO:0000313" key="8">
    <source>
        <dbReference type="EMBL" id="OJI81603.1"/>
    </source>
</evidence>
<evidence type="ECO:0000256" key="5">
    <source>
        <dbReference type="ARBA" id="ARBA00023235"/>
    </source>
</evidence>
<dbReference type="OMA" id="CADEVAC"/>
<protein>
    <submittedName>
        <fullName evidence="8">Uncharacterized protein</fullName>
    </submittedName>
</protein>
<dbReference type="InterPro" id="IPR029045">
    <property type="entry name" value="ClpP/crotonase-like_dom_sf"/>
</dbReference>
<keyword evidence="7" id="KW-0732">Signal</keyword>
<dbReference type="InterPro" id="IPR051053">
    <property type="entry name" value="ECH/Chromodomain_protein"/>
</dbReference>
<dbReference type="Proteomes" id="UP000184304">
    <property type="component" value="Unassembled WGS sequence"/>
</dbReference>
<evidence type="ECO:0000256" key="6">
    <source>
        <dbReference type="SAM" id="MobiDB-lite"/>
    </source>
</evidence>
<dbReference type="Pfam" id="PF00378">
    <property type="entry name" value="ECH_1"/>
    <property type="match status" value="1"/>
</dbReference>
<dbReference type="FunFam" id="3.90.226.10:FF:000048">
    <property type="entry name" value="3,2-trans-enoyl-CoA isomerase"/>
    <property type="match status" value="1"/>
</dbReference>
<dbReference type="AlphaFoldDB" id="A0A1L9MX55"/>